<dbReference type="Proteomes" id="UP000031972">
    <property type="component" value="Unassembled WGS sequence"/>
</dbReference>
<dbReference type="AlphaFoldDB" id="A0A0C2VWR4"/>
<gene>
    <name evidence="2" type="ORF">KR50_14490</name>
</gene>
<reference evidence="2 3" key="1">
    <citation type="submission" date="2015-01" db="EMBL/GenBank/DDBJ databases">
        <title>Jeotgalibacillus campisalis genome sequencing.</title>
        <authorList>
            <person name="Goh K.M."/>
            <person name="Chan K.-G."/>
            <person name="Yaakop A.S."/>
            <person name="Ee R."/>
            <person name="Gan H.M."/>
            <person name="Chan C.S."/>
        </authorList>
    </citation>
    <scope>NUCLEOTIDE SEQUENCE [LARGE SCALE GENOMIC DNA]</scope>
    <source>
        <strain evidence="2 3">SF-57</strain>
    </source>
</reference>
<feature type="transmembrane region" description="Helical" evidence="1">
    <location>
        <begin position="29"/>
        <end position="50"/>
    </location>
</feature>
<keyword evidence="1" id="KW-0812">Transmembrane</keyword>
<keyword evidence="1" id="KW-1133">Transmembrane helix</keyword>
<sequence length="58" mass="6527">MYNIDSRGLRTTVCGTDGFSDLVFVLSTVWTLVMYTVVPLVLPIILVFFASRSKRAKK</sequence>
<accession>A0A0C2VWR4</accession>
<comment type="caution">
    <text evidence="2">The sequence shown here is derived from an EMBL/GenBank/DDBJ whole genome shotgun (WGS) entry which is preliminary data.</text>
</comment>
<protein>
    <submittedName>
        <fullName evidence="2">Uncharacterized protein</fullName>
    </submittedName>
</protein>
<organism evidence="2 3">
    <name type="scientific">Jeotgalibacillus campisalis</name>
    <dbReference type="NCBI Taxonomy" id="220754"/>
    <lineage>
        <taxon>Bacteria</taxon>
        <taxon>Bacillati</taxon>
        <taxon>Bacillota</taxon>
        <taxon>Bacilli</taxon>
        <taxon>Bacillales</taxon>
        <taxon>Caryophanaceae</taxon>
        <taxon>Jeotgalibacillus</taxon>
    </lineage>
</organism>
<proteinExistence type="predicted"/>
<dbReference type="EMBL" id="JXRR01000013">
    <property type="protein sequence ID" value="KIL48413.1"/>
    <property type="molecule type" value="Genomic_DNA"/>
</dbReference>
<evidence type="ECO:0000313" key="3">
    <source>
        <dbReference type="Proteomes" id="UP000031972"/>
    </source>
</evidence>
<evidence type="ECO:0000256" key="1">
    <source>
        <dbReference type="SAM" id="Phobius"/>
    </source>
</evidence>
<name>A0A0C2VWR4_9BACL</name>
<evidence type="ECO:0000313" key="2">
    <source>
        <dbReference type="EMBL" id="KIL48413.1"/>
    </source>
</evidence>
<dbReference type="PATRIC" id="fig|220754.4.peg.1473"/>
<keyword evidence="1" id="KW-0472">Membrane</keyword>
<keyword evidence="3" id="KW-1185">Reference proteome</keyword>